<dbReference type="EMBL" id="BAABBR010000001">
    <property type="protein sequence ID" value="GAA4029057.1"/>
    <property type="molecule type" value="Genomic_DNA"/>
</dbReference>
<organism evidence="6 7">
    <name type="scientific">Sphingomonas rosea</name>
    <dbReference type="NCBI Taxonomy" id="335605"/>
    <lineage>
        <taxon>Bacteria</taxon>
        <taxon>Pseudomonadati</taxon>
        <taxon>Pseudomonadota</taxon>
        <taxon>Alphaproteobacteria</taxon>
        <taxon>Sphingomonadales</taxon>
        <taxon>Sphingomonadaceae</taxon>
        <taxon>Sphingomonas</taxon>
    </lineage>
</organism>
<feature type="chain" id="PRO_5045274508" evidence="4">
    <location>
        <begin position="26"/>
        <end position="334"/>
    </location>
</feature>
<dbReference type="PANTHER" id="PTHR34142">
    <property type="entry name" value="ENDO-BETA-1,4-GLUCANASE A"/>
    <property type="match status" value="1"/>
</dbReference>
<evidence type="ECO:0000313" key="6">
    <source>
        <dbReference type="EMBL" id="GAA4029057.1"/>
    </source>
</evidence>
<proteinExistence type="inferred from homology"/>
<dbReference type="InterPro" id="IPR018087">
    <property type="entry name" value="Glyco_hydro_5_CS"/>
</dbReference>
<keyword evidence="7" id="KW-1185">Reference proteome</keyword>
<dbReference type="GO" id="GO:0016787">
    <property type="term" value="F:hydrolase activity"/>
    <property type="evidence" value="ECO:0007669"/>
    <property type="project" value="UniProtKB-KW"/>
</dbReference>
<dbReference type="SUPFAM" id="SSF51445">
    <property type="entry name" value="(Trans)glycosidases"/>
    <property type="match status" value="1"/>
</dbReference>
<comment type="caution">
    <text evidence="6">The sequence shown here is derived from an EMBL/GenBank/DDBJ whole genome shotgun (WGS) entry which is preliminary data.</text>
</comment>
<dbReference type="Gene3D" id="3.20.20.80">
    <property type="entry name" value="Glycosidases"/>
    <property type="match status" value="1"/>
</dbReference>
<evidence type="ECO:0000313" key="7">
    <source>
        <dbReference type="Proteomes" id="UP001424459"/>
    </source>
</evidence>
<name>A0ABP7TNS3_9SPHN</name>
<keyword evidence="2 3" id="KW-0326">Glycosidase</keyword>
<evidence type="ECO:0000256" key="3">
    <source>
        <dbReference type="RuleBase" id="RU361153"/>
    </source>
</evidence>
<evidence type="ECO:0000256" key="2">
    <source>
        <dbReference type="ARBA" id="ARBA00023295"/>
    </source>
</evidence>
<dbReference type="RefSeq" id="WP_344695436.1">
    <property type="nucleotide sequence ID" value="NZ_BAABBR010000001.1"/>
</dbReference>
<sequence>MAVPSTIAAALLAAAVFLPSGSLDRAQVNEPPRFRGVNLASAEFAPEKLPGVAGKDYIYPNKATAAPFAAMGMTSIRLPILWERIQPKPFASLDEAELARLDASLADLTGFRQVIIGIHNYGRYHGQPLQSADALADLWTRLATRYKDRPQIAFGMMNEPHDIRATRWRTVAEGTLAAIRRTGAKNLVLVPGANWTGGHSWFGGGDGPNSEAMAGLADPANNFAYEIHQYLDDDSSGSKPGCRGKRIGRERLERVTGWLRDRGAHAVLGEFGGDSSPTCLAALDDLLVYLRDNGDVWIGWNYWAAGDWWGDYPLSIQPKDGKERPQATVLRKYL</sequence>
<dbReference type="PROSITE" id="PS00659">
    <property type="entry name" value="GLYCOSYL_HYDROL_F5"/>
    <property type="match status" value="1"/>
</dbReference>
<dbReference type="Proteomes" id="UP001424459">
    <property type="component" value="Unassembled WGS sequence"/>
</dbReference>
<reference evidence="7" key="1">
    <citation type="journal article" date="2019" name="Int. J. Syst. Evol. Microbiol.">
        <title>The Global Catalogue of Microorganisms (GCM) 10K type strain sequencing project: providing services to taxonomists for standard genome sequencing and annotation.</title>
        <authorList>
            <consortium name="The Broad Institute Genomics Platform"/>
            <consortium name="The Broad Institute Genome Sequencing Center for Infectious Disease"/>
            <person name="Wu L."/>
            <person name="Ma J."/>
        </authorList>
    </citation>
    <scope>NUCLEOTIDE SEQUENCE [LARGE SCALE GENOMIC DNA]</scope>
    <source>
        <strain evidence="7">JCM 17564</strain>
    </source>
</reference>
<feature type="signal peptide" evidence="4">
    <location>
        <begin position="1"/>
        <end position="25"/>
    </location>
</feature>
<dbReference type="InterPro" id="IPR017853">
    <property type="entry name" value="GH"/>
</dbReference>
<dbReference type="InterPro" id="IPR001547">
    <property type="entry name" value="Glyco_hydro_5"/>
</dbReference>
<gene>
    <name evidence="6" type="ORF">GCM10022281_05220</name>
</gene>
<protein>
    <submittedName>
        <fullName evidence="6">Glycoside hydrolase family 5 protein</fullName>
    </submittedName>
</protein>
<keyword evidence="4" id="KW-0732">Signal</keyword>
<evidence type="ECO:0000256" key="1">
    <source>
        <dbReference type="ARBA" id="ARBA00022801"/>
    </source>
</evidence>
<dbReference type="PANTHER" id="PTHR34142:SF1">
    <property type="entry name" value="GLYCOSIDE HYDROLASE FAMILY 5 DOMAIN-CONTAINING PROTEIN"/>
    <property type="match status" value="1"/>
</dbReference>
<evidence type="ECO:0000256" key="4">
    <source>
        <dbReference type="SAM" id="SignalP"/>
    </source>
</evidence>
<keyword evidence="1 3" id="KW-0378">Hydrolase</keyword>
<comment type="similarity">
    <text evidence="3">Belongs to the glycosyl hydrolase 5 (cellulase A) family.</text>
</comment>
<dbReference type="Pfam" id="PF00150">
    <property type="entry name" value="Cellulase"/>
    <property type="match status" value="1"/>
</dbReference>
<evidence type="ECO:0000259" key="5">
    <source>
        <dbReference type="Pfam" id="PF00150"/>
    </source>
</evidence>
<feature type="domain" description="Glycoside hydrolase family 5" evidence="5">
    <location>
        <begin position="48"/>
        <end position="305"/>
    </location>
</feature>
<accession>A0ABP7TNS3</accession>